<organism evidence="1 2">
    <name type="scientific">Polaribacter cellanae</name>
    <dbReference type="NCBI Taxonomy" id="2818493"/>
    <lineage>
        <taxon>Bacteria</taxon>
        <taxon>Pseudomonadati</taxon>
        <taxon>Bacteroidota</taxon>
        <taxon>Flavobacteriia</taxon>
        <taxon>Flavobacteriales</taxon>
        <taxon>Flavobacteriaceae</taxon>
    </lineage>
</organism>
<dbReference type="AlphaFoldDB" id="A0A975H728"/>
<reference evidence="1 2" key="1">
    <citation type="submission" date="2021-03" db="EMBL/GenBank/DDBJ databases">
        <title>Complete genome of Polaribacter_sp.SM13.</title>
        <authorList>
            <person name="Jeong S.W."/>
            <person name="Bae J.W."/>
        </authorList>
    </citation>
    <scope>NUCLEOTIDE SEQUENCE [LARGE SCALE GENOMIC DNA]</scope>
    <source>
        <strain evidence="1 2">SM13</strain>
    </source>
</reference>
<gene>
    <name evidence="1" type="ORF">J3359_01855</name>
</gene>
<dbReference type="SUPFAM" id="SSF53756">
    <property type="entry name" value="UDP-Glycosyltransferase/glycogen phosphorylase"/>
    <property type="match status" value="1"/>
</dbReference>
<proteinExistence type="predicted"/>
<dbReference type="EMBL" id="CP071869">
    <property type="protein sequence ID" value="QTE23042.1"/>
    <property type="molecule type" value="Genomic_DNA"/>
</dbReference>
<dbReference type="KEGG" id="pcea:J3359_01855"/>
<dbReference type="Pfam" id="PF13692">
    <property type="entry name" value="Glyco_trans_1_4"/>
    <property type="match status" value="1"/>
</dbReference>
<accession>A0A975H728</accession>
<dbReference type="Proteomes" id="UP000663920">
    <property type="component" value="Chromosome"/>
</dbReference>
<dbReference type="RefSeq" id="WP_208079056.1">
    <property type="nucleotide sequence ID" value="NZ_CP071869.1"/>
</dbReference>
<sequence length="360" mass="41994">MIKDKILVYSDYIIHENSGGPPGYLYKCVLDNHPKEIVLLDDALKINKIKFKVKLRHKLFKLLGFFSKKLTNKNTSKFIYSNSLNYKFIYFHDVFTLYNVLHLIKKEQIIILQSHSPQLPSEEKFDFSKNQKELIHSKLIEKLAFERANVLVFPNKECVITYKSLILKKHTIKYLLTGIKKIESSVFYPIKKNKINLLYIGRRNDIKGFNFLIKTFKEVTATRDDLCLFIAGSGALINGKNIYDLGLITTPYNWINSVDFVFSLNEKSYFDLNVIETICLGTPLIMTTTEGHNFFKNTRGIIDVTNKNLVDVLLSKNLINKKYKIENKKAILSLYNHFFTESIFKENLQTICREIIQQFN</sequence>
<dbReference type="Gene3D" id="3.40.50.2000">
    <property type="entry name" value="Glycogen Phosphorylase B"/>
    <property type="match status" value="1"/>
</dbReference>
<evidence type="ECO:0000313" key="1">
    <source>
        <dbReference type="EMBL" id="QTE23042.1"/>
    </source>
</evidence>
<protein>
    <submittedName>
        <fullName evidence="1">Glycosyltransferase</fullName>
    </submittedName>
</protein>
<evidence type="ECO:0000313" key="2">
    <source>
        <dbReference type="Proteomes" id="UP000663920"/>
    </source>
</evidence>
<name>A0A975H728_9FLAO</name>
<keyword evidence="2" id="KW-1185">Reference proteome</keyword>